<dbReference type="InterPro" id="IPR039757">
    <property type="entry name" value="EIF2D"/>
</dbReference>
<dbReference type="Gene3D" id="3.10.400.20">
    <property type="match status" value="1"/>
</dbReference>
<reference evidence="4" key="1">
    <citation type="journal article" date="2020" name="bioRxiv">
        <title>Comparative genomics of Chlamydomonas.</title>
        <authorList>
            <person name="Craig R.J."/>
            <person name="Hasan A.R."/>
            <person name="Ness R.W."/>
            <person name="Keightley P.D."/>
        </authorList>
    </citation>
    <scope>NUCLEOTIDE SEQUENCE</scope>
    <source>
        <strain evidence="4">SAG 7.73</strain>
    </source>
</reference>
<dbReference type="CDD" id="cd11610">
    <property type="entry name" value="eIF2D_N"/>
    <property type="match status" value="1"/>
</dbReference>
<dbReference type="EMBL" id="JAEHOC010000032">
    <property type="protein sequence ID" value="KAG2428956.1"/>
    <property type="molecule type" value="Genomic_DNA"/>
</dbReference>
<dbReference type="CDD" id="cd21156">
    <property type="entry name" value="PUA_eIF2d-like"/>
    <property type="match status" value="1"/>
</dbReference>
<keyword evidence="1" id="KW-0963">Cytoplasm</keyword>
<comment type="caution">
    <text evidence="4">The sequence shown here is derived from an EMBL/GenBank/DDBJ whole genome shotgun (WGS) entry which is preliminary data.</text>
</comment>
<dbReference type="PROSITE" id="PS50296">
    <property type="entry name" value="SUI1"/>
    <property type="match status" value="1"/>
</dbReference>
<dbReference type="Proteomes" id="UP000650467">
    <property type="component" value="Unassembled WGS sequence"/>
</dbReference>
<dbReference type="InterPro" id="IPR057429">
    <property type="entry name" value="WH_eIF2D"/>
</dbReference>
<evidence type="ECO:0000256" key="1">
    <source>
        <dbReference type="ARBA" id="ARBA00022490"/>
    </source>
</evidence>
<accession>A0A835SNP1</accession>
<proteinExistence type="predicted"/>
<dbReference type="OrthoDB" id="199771at2759"/>
<dbReference type="InterPro" id="IPR039759">
    <property type="entry name" value="eIF2D_SUI1"/>
</dbReference>
<feature type="region of interest" description="Disordered" evidence="2">
    <location>
        <begin position="214"/>
        <end position="283"/>
    </location>
</feature>
<dbReference type="Pfam" id="PF17832">
    <property type="entry name" value="Pre-PUA"/>
    <property type="match status" value="1"/>
</dbReference>
<protein>
    <recommendedName>
        <fullName evidence="3">SUI1 domain-containing protein</fullName>
    </recommendedName>
</protein>
<dbReference type="Pfam" id="PF01253">
    <property type="entry name" value="SUI1"/>
    <property type="match status" value="1"/>
</dbReference>
<name>A0A835SNP1_CHLIN</name>
<dbReference type="FunFam" id="3.30.780.10:FF:000008">
    <property type="entry name" value="eukaryotic translation initiation factor 2D"/>
    <property type="match status" value="1"/>
</dbReference>
<dbReference type="Pfam" id="PF25304">
    <property type="entry name" value="WHD_eIF2D"/>
    <property type="match status" value="1"/>
</dbReference>
<dbReference type="PANTHER" id="PTHR12217:SF4">
    <property type="entry name" value="EUKARYOTIC TRANSLATION INITIATION FACTOR 2D"/>
    <property type="match status" value="1"/>
</dbReference>
<dbReference type="Gene3D" id="3.30.780.10">
    <property type="entry name" value="SUI1-like domain"/>
    <property type="match status" value="1"/>
</dbReference>
<dbReference type="InterPro" id="IPR048247">
    <property type="entry name" value="eIF2D_N"/>
</dbReference>
<dbReference type="CDD" id="cd11608">
    <property type="entry name" value="eIF2D_C"/>
    <property type="match status" value="1"/>
</dbReference>
<dbReference type="InterPro" id="IPR015947">
    <property type="entry name" value="PUA-like_sf"/>
</dbReference>
<dbReference type="GO" id="GO:0003743">
    <property type="term" value="F:translation initiation factor activity"/>
    <property type="evidence" value="ECO:0007669"/>
    <property type="project" value="InterPro"/>
</dbReference>
<dbReference type="PANTHER" id="PTHR12217">
    <property type="entry name" value="EUKARYOTIC TRANSLATION INITIATION FACTOR 2D"/>
    <property type="match status" value="1"/>
</dbReference>
<sequence length="634" mass="66007">MFKKPFNLGQSHKVSGADRKKLRRALEKAYGVSEDGLEAILPAKAGELECIKLASPSRVVLYLHDGSPILMDPNGKGDYAPTCFALWRWPDLLPRVYVKHPAVSRYLVGGADLMLPGVALPAEGLPAFQRDQLLAVCSPGNPAPVAVGAAVMDSGDAAARIRGQAPGGCRGKLVEVMQHYGDYLWADVGGRAVPNAGFLADGVVPPGVASVEATLNGDFGDQSDDEGADAAAAAAGPQDGEGAPADAAAERMAGLGLDGAGGGASGQSGEASTSGSGAGAAAGGGEAEAAVDMDALLESVLLQALTKSVKDGDLPLNSGVLWNSHMQPQRPAGSTLDVKKTKHKKMSKFLQAYAKSGLLTCKEDKHSGDVIVTAVNRKCPLLLDFRPYKASSTAAAESAGATSSAPEAAAGGSAGASAADAAGACSQSQLLIEEVYKAGRELRPIFEELKLNPDALYTGAEAADAAFAYVKAAGLDDPARAQLSDNRTLQLNPLLCDALFKGFIKKGETYPTHLAKSELREAFMRRMHLQCRLSRGAYQVVRKGAPPAVAISTEKRQGNKRVTKITGLEAFLVDPEVVAGECQRKFACSTSVVDLPGKNSGQEVVLQGSFPEKAADFLMTQYGIPKKYFLVKTA</sequence>
<evidence type="ECO:0000313" key="5">
    <source>
        <dbReference type="Proteomes" id="UP000650467"/>
    </source>
</evidence>
<keyword evidence="5" id="KW-1185">Reference proteome</keyword>
<dbReference type="InterPro" id="IPR041366">
    <property type="entry name" value="Pre-PUA"/>
</dbReference>
<dbReference type="GO" id="GO:0001731">
    <property type="term" value="P:formation of translation preinitiation complex"/>
    <property type="evidence" value="ECO:0007669"/>
    <property type="project" value="InterPro"/>
</dbReference>
<organism evidence="4 5">
    <name type="scientific">Chlamydomonas incerta</name>
    <dbReference type="NCBI Taxonomy" id="51695"/>
    <lineage>
        <taxon>Eukaryota</taxon>
        <taxon>Viridiplantae</taxon>
        <taxon>Chlorophyta</taxon>
        <taxon>core chlorophytes</taxon>
        <taxon>Chlorophyceae</taxon>
        <taxon>CS clade</taxon>
        <taxon>Chlamydomonadales</taxon>
        <taxon>Chlamydomonadaceae</taxon>
        <taxon>Chlamydomonas</taxon>
    </lineage>
</organism>
<dbReference type="SUPFAM" id="SSF55159">
    <property type="entry name" value="eIF1-like"/>
    <property type="match status" value="1"/>
</dbReference>
<evidence type="ECO:0000313" key="4">
    <source>
        <dbReference type="EMBL" id="KAG2428956.1"/>
    </source>
</evidence>
<dbReference type="AlphaFoldDB" id="A0A835SNP1"/>
<dbReference type="InterPro" id="IPR036877">
    <property type="entry name" value="SUI1_dom_sf"/>
</dbReference>
<feature type="compositionally biased region" description="Low complexity" evidence="2">
    <location>
        <begin position="229"/>
        <end position="247"/>
    </location>
</feature>
<dbReference type="Pfam" id="PF26292">
    <property type="entry name" value="PUA_elF2D"/>
    <property type="match status" value="1"/>
</dbReference>
<feature type="domain" description="SUI1" evidence="3">
    <location>
        <begin position="549"/>
        <end position="622"/>
    </location>
</feature>
<dbReference type="PROSITE" id="PS50890">
    <property type="entry name" value="PUA"/>
    <property type="match status" value="1"/>
</dbReference>
<dbReference type="InterPro" id="IPR001950">
    <property type="entry name" value="SUI1"/>
</dbReference>
<dbReference type="InterPro" id="IPR048248">
    <property type="entry name" value="PUA_eIF2d-like"/>
</dbReference>
<evidence type="ECO:0000256" key="2">
    <source>
        <dbReference type="SAM" id="MobiDB-lite"/>
    </source>
</evidence>
<gene>
    <name evidence="4" type="ORF">HXX76_011200</name>
</gene>
<evidence type="ECO:0000259" key="3">
    <source>
        <dbReference type="PROSITE" id="PS50296"/>
    </source>
</evidence>
<dbReference type="SUPFAM" id="SSF88697">
    <property type="entry name" value="PUA domain-like"/>
    <property type="match status" value="1"/>
</dbReference>
<feature type="compositionally biased region" description="Gly residues" evidence="2">
    <location>
        <begin position="256"/>
        <end position="266"/>
    </location>
</feature>